<reference evidence="2 3" key="1">
    <citation type="submission" date="2024-07" db="EMBL/GenBank/DDBJ databases">
        <title>Section-level genome sequencing and comparative genomics of Aspergillus sections Usti and Cavernicolus.</title>
        <authorList>
            <consortium name="Lawrence Berkeley National Laboratory"/>
            <person name="Nybo J.L."/>
            <person name="Vesth T.C."/>
            <person name="Theobald S."/>
            <person name="Frisvad J.C."/>
            <person name="Larsen T.O."/>
            <person name="Kjaerboelling I."/>
            <person name="Rothschild-Mancinelli K."/>
            <person name="Lyhne E.K."/>
            <person name="Kogle M.E."/>
            <person name="Barry K."/>
            <person name="Clum A."/>
            <person name="Na H."/>
            <person name="Ledsgaard L."/>
            <person name="Lin J."/>
            <person name="Lipzen A."/>
            <person name="Kuo A."/>
            <person name="Riley R."/>
            <person name="Mondo S."/>
            <person name="Labutti K."/>
            <person name="Haridas S."/>
            <person name="Pangalinan J."/>
            <person name="Salamov A.A."/>
            <person name="Simmons B.A."/>
            <person name="Magnuson J.K."/>
            <person name="Chen J."/>
            <person name="Drula E."/>
            <person name="Henrissat B."/>
            <person name="Wiebenga A."/>
            <person name="Lubbers R.J."/>
            <person name="Gomes A.C."/>
            <person name="Macurrencykelacurrency M.R."/>
            <person name="Stajich J."/>
            <person name="Grigoriev I.V."/>
            <person name="Mortensen U.H."/>
            <person name="De Vries R.P."/>
            <person name="Baker S.E."/>
            <person name="Andersen M.R."/>
        </authorList>
    </citation>
    <scope>NUCLEOTIDE SEQUENCE [LARGE SCALE GENOMIC DNA]</scope>
    <source>
        <strain evidence="2 3">CBS 449.75</strain>
    </source>
</reference>
<feature type="compositionally biased region" description="Basic residues" evidence="1">
    <location>
        <begin position="189"/>
        <end position="204"/>
    </location>
</feature>
<name>A0ABR4LNQ4_9EURO</name>
<dbReference type="EMBL" id="JBFXLQ010000027">
    <property type="protein sequence ID" value="KAL2866169.1"/>
    <property type="molecule type" value="Genomic_DNA"/>
</dbReference>
<dbReference type="RefSeq" id="XP_070885148.1">
    <property type="nucleotide sequence ID" value="XM_071033203.1"/>
</dbReference>
<sequence length="243" mass="27212">MSTSQVHGGPEIEEFDFFEWWEGFNGRQTSISPSESLKFDFATTPIPDPDCSVEGRDAGPISFPAFPEKQNVPDYGWTSGEQDWASDCPNIDLTQHTAELIANSETFWSQFLVLPSSEQVVVAADLRCDDIVNLPEKPASPRREQSVISISDDDTALPPRRESVRSISGHDDAVVYPTKGNNQQLSHSRTPRRRPKTKATKGQKKGAGVEAQQPELRRSGRKKPNPVYYKLMLFEFDEVITVD</sequence>
<dbReference type="Proteomes" id="UP001610432">
    <property type="component" value="Unassembled WGS sequence"/>
</dbReference>
<gene>
    <name evidence="2" type="ORF">BJX67DRAFT_382263</name>
</gene>
<dbReference type="GeneID" id="98148275"/>
<feature type="region of interest" description="Disordered" evidence="1">
    <location>
        <begin position="133"/>
        <end position="224"/>
    </location>
</feature>
<protein>
    <submittedName>
        <fullName evidence="2">Uncharacterized protein</fullName>
    </submittedName>
</protein>
<evidence type="ECO:0000256" key="1">
    <source>
        <dbReference type="SAM" id="MobiDB-lite"/>
    </source>
</evidence>
<feature type="compositionally biased region" description="Basic and acidic residues" evidence="1">
    <location>
        <begin position="159"/>
        <end position="173"/>
    </location>
</feature>
<organism evidence="2 3">
    <name type="scientific">Aspergillus lucknowensis</name>
    <dbReference type="NCBI Taxonomy" id="176173"/>
    <lineage>
        <taxon>Eukaryota</taxon>
        <taxon>Fungi</taxon>
        <taxon>Dikarya</taxon>
        <taxon>Ascomycota</taxon>
        <taxon>Pezizomycotina</taxon>
        <taxon>Eurotiomycetes</taxon>
        <taxon>Eurotiomycetidae</taxon>
        <taxon>Eurotiales</taxon>
        <taxon>Aspergillaceae</taxon>
        <taxon>Aspergillus</taxon>
        <taxon>Aspergillus subgen. Nidulantes</taxon>
    </lineage>
</organism>
<evidence type="ECO:0000313" key="2">
    <source>
        <dbReference type="EMBL" id="KAL2866169.1"/>
    </source>
</evidence>
<keyword evidence="3" id="KW-1185">Reference proteome</keyword>
<feature type="compositionally biased region" description="Polar residues" evidence="1">
    <location>
        <begin position="179"/>
        <end position="188"/>
    </location>
</feature>
<evidence type="ECO:0000313" key="3">
    <source>
        <dbReference type="Proteomes" id="UP001610432"/>
    </source>
</evidence>
<accession>A0ABR4LNQ4</accession>
<comment type="caution">
    <text evidence="2">The sequence shown here is derived from an EMBL/GenBank/DDBJ whole genome shotgun (WGS) entry which is preliminary data.</text>
</comment>
<proteinExistence type="predicted"/>